<evidence type="ECO:0000259" key="2">
    <source>
        <dbReference type="Pfam" id="PF01476"/>
    </source>
</evidence>
<dbReference type="InterPro" id="IPR018392">
    <property type="entry name" value="LysM"/>
</dbReference>
<feature type="compositionally biased region" description="Basic and acidic residues" evidence="1">
    <location>
        <begin position="104"/>
        <end position="115"/>
    </location>
</feature>
<feature type="domain" description="LysM" evidence="2">
    <location>
        <begin position="133"/>
        <end position="165"/>
    </location>
</feature>
<proteinExistence type="predicted"/>
<organism evidence="3 4">
    <name type="scientific">Seiridium unicorne</name>
    <dbReference type="NCBI Taxonomy" id="138068"/>
    <lineage>
        <taxon>Eukaryota</taxon>
        <taxon>Fungi</taxon>
        <taxon>Dikarya</taxon>
        <taxon>Ascomycota</taxon>
        <taxon>Pezizomycotina</taxon>
        <taxon>Sordariomycetes</taxon>
        <taxon>Xylariomycetidae</taxon>
        <taxon>Amphisphaeriales</taxon>
        <taxon>Sporocadaceae</taxon>
        <taxon>Seiridium</taxon>
    </lineage>
</organism>
<dbReference type="EMBL" id="JARVKF010000090">
    <property type="protein sequence ID" value="KAK9423044.1"/>
    <property type="molecule type" value="Genomic_DNA"/>
</dbReference>
<comment type="caution">
    <text evidence="3">The sequence shown here is derived from an EMBL/GenBank/DDBJ whole genome shotgun (WGS) entry which is preliminary data.</text>
</comment>
<name>A0ABR2V925_9PEZI</name>
<dbReference type="InterPro" id="IPR045030">
    <property type="entry name" value="LYSM1-4"/>
</dbReference>
<dbReference type="PANTHER" id="PTHR20932:SF31">
    <property type="entry name" value="RING-TYPE DOMAIN-CONTAINING PROTEIN"/>
    <property type="match status" value="1"/>
</dbReference>
<evidence type="ECO:0000256" key="1">
    <source>
        <dbReference type="SAM" id="MobiDB-lite"/>
    </source>
</evidence>
<keyword evidence="4" id="KW-1185">Reference proteome</keyword>
<sequence length="271" mass="30109">MKRETMEACCTCATLLTKVPRYNENEKPLPDDRALECCPRVICGNCIHKNSRFQTYCPYCQISTTPSRLPQGLKEPPSYNSLAESSKDNKYNQAPPPYSASSTKRLDPLDEKSVPLDDEPAEDVLHFLNHNHDTVTSLSLRYGVPAGVLRRANNVTSDHLLLGRKTVIIPGEYYKGGVSLSPSPIEGEEEELRKGKIRRFMVACKVSEYDVAVLYLEQTDYDLEAATVAYIADEEWEANHPVEGTGRGKAVARSGGAGLGRSRGFLRRRGV</sequence>
<feature type="region of interest" description="Disordered" evidence="1">
    <location>
        <begin position="70"/>
        <end position="115"/>
    </location>
</feature>
<dbReference type="Pfam" id="PF01476">
    <property type="entry name" value="LysM"/>
    <property type="match status" value="1"/>
</dbReference>
<evidence type="ECO:0000313" key="3">
    <source>
        <dbReference type="EMBL" id="KAK9423044.1"/>
    </source>
</evidence>
<protein>
    <submittedName>
        <fullName evidence="3">LysM domain-containing protein</fullName>
    </submittedName>
</protein>
<dbReference type="PANTHER" id="PTHR20932">
    <property type="entry name" value="LYSM AND PUTATIVE PEPTIDOGLYCAN-BINDING DOMAIN-CONTAINING PROTEIN"/>
    <property type="match status" value="1"/>
</dbReference>
<accession>A0ABR2V925</accession>
<reference evidence="3 4" key="1">
    <citation type="journal article" date="2024" name="J. Plant Pathol.">
        <title>Sequence and assembly of the genome of Seiridium unicorne, isolate CBS 538.82, causal agent of cypress canker disease.</title>
        <authorList>
            <person name="Scali E."/>
            <person name="Rocca G.D."/>
            <person name="Danti R."/>
            <person name="Garbelotto M."/>
            <person name="Barberini S."/>
            <person name="Baroncelli R."/>
            <person name="Emiliani G."/>
        </authorList>
    </citation>
    <scope>NUCLEOTIDE SEQUENCE [LARGE SCALE GENOMIC DNA]</scope>
    <source>
        <strain evidence="3 4">BM-138-508</strain>
    </source>
</reference>
<dbReference type="Proteomes" id="UP001408356">
    <property type="component" value="Unassembled WGS sequence"/>
</dbReference>
<dbReference type="CDD" id="cd00118">
    <property type="entry name" value="LysM"/>
    <property type="match status" value="1"/>
</dbReference>
<gene>
    <name evidence="3" type="ORF">SUNI508_04338</name>
</gene>
<evidence type="ECO:0000313" key="4">
    <source>
        <dbReference type="Proteomes" id="UP001408356"/>
    </source>
</evidence>